<dbReference type="InterPro" id="IPR017452">
    <property type="entry name" value="GPCR_Rhodpsn_7TM"/>
</dbReference>
<reference evidence="12" key="2">
    <citation type="journal article" date="2023" name="Science">
        <title>Genomic signatures of disease resistance in endangered staghorn corals.</title>
        <authorList>
            <person name="Vollmer S.V."/>
            <person name="Selwyn J.D."/>
            <person name="Despard B.A."/>
            <person name="Roesel C.L."/>
        </authorList>
    </citation>
    <scope>NUCLEOTIDE SEQUENCE</scope>
    <source>
        <strain evidence="12">K2</strain>
    </source>
</reference>
<evidence type="ECO:0000256" key="7">
    <source>
        <dbReference type="ARBA" id="ARBA00023170"/>
    </source>
</evidence>
<evidence type="ECO:0000313" key="13">
    <source>
        <dbReference type="Proteomes" id="UP001249851"/>
    </source>
</evidence>
<keyword evidence="7 12" id="KW-0675">Receptor</keyword>
<dbReference type="EMBL" id="JARQWQ010000048">
    <property type="protein sequence ID" value="KAK2557723.1"/>
    <property type="molecule type" value="Genomic_DNA"/>
</dbReference>
<feature type="transmembrane region" description="Helical" evidence="10">
    <location>
        <begin position="95"/>
        <end position="114"/>
    </location>
</feature>
<sequence length="188" mass="21265">MSKYTFRNRDDQEIMITVNCVLNVPLMLVSIVGNSLIILAVLKTPCLRRATSLNLLCSLAVSDLLVGLLVQPLYIADEWKTLVNAEDQLLHHLSGMLGFFLCGVSLNTMTVASLDRMFALLYHLRYATLVSESRIKYIILFVWLGIEYQKIFLLLNSYEKRSQTGALSRKKALMMFLCKPKLSSLSPT</sequence>
<comment type="subcellular location">
    <subcellularLocation>
        <location evidence="1">Cell membrane</location>
        <topology evidence="1">Multi-pass membrane protein</topology>
    </subcellularLocation>
</comment>
<keyword evidence="13" id="KW-1185">Reference proteome</keyword>
<feature type="transmembrane region" description="Helical" evidence="10">
    <location>
        <begin position="14"/>
        <end position="41"/>
    </location>
</feature>
<dbReference type="PANTHER" id="PTHR24246">
    <property type="entry name" value="OLFACTORY RECEPTOR AND ADENOSINE RECEPTOR"/>
    <property type="match status" value="1"/>
</dbReference>
<evidence type="ECO:0000256" key="1">
    <source>
        <dbReference type="ARBA" id="ARBA00004651"/>
    </source>
</evidence>
<evidence type="ECO:0000256" key="10">
    <source>
        <dbReference type="SAM" id="Phobius"/>
    </source>
</evidence>
<evidence type="ECO:0000259" key="11">
    <source>
        <dbReference type="PROSITE" id="PS50262"/>
    </source>
</evidence>
<proteinExistence type="predicted"/>
<dbReference type="GO" id="GO:0004930">
    <property type="term" value="F:G protein-coupled receptor activity"/>
    <property type="evidence" value="ECO:0007669"/>
    <property type="project" value="UniProtKB-KW"/>
</dbReference>
<evidence type="ECO:0000256" key="5">
    <source>
        <dbReference type="ARBA" id="ARBA00023040"/>
    </source>
</evidence>
<dbReference type="InterPro" id="IPR000276">
    <property type="entry name" value="GPCR_Rhodpsn"/>
</dbReference>
<keyword evidence="5" id="KW-0297">G-protein coupled receptor</keyword>
<keyword evidence="4 10" id="KW-1133">Transmembrane helix</keyword>
<accession>A0AAD9QAG7</accession>
<dbReference type="PROSITE" id="PS50262">
    <property type="entry name" value="G_PROTEIN_RECEP_F1_2"/>
    <property type="match status" value="1"/>
</dbReference>
<dbReference type="AlphaFoldDB" id="A0AAD9QAG7"/>
<dbReference type="Proteomes" id="UP001249851">
    <property type="component" value="Unassembled WGS sequence"/>
</dbReference>
<feature type="transmembrane region" description="Helical" evidence="10">
    <location>
        <begin position="53"/>
        <end position="75"/>
    </location>
</feature>
<name>A0AAD9QAG7_ACRCE</name>
<evidence type="ECO:0000256" key="3">
    <source>
        <dbReference type="ARBA" id="ARBA00022692"/>
    </source>
</evidence>
<organism evidence="12 13">
    <name type="scientific">Acropora cervicornis</name>
    <name type="common">Staghorn coral</name>
    <dbReference type="NCBI Taxonomy" id="6130"/>
    <lineage>
        <taxon>Eukaryota</taxon>
        <taxon>Metazoa</taxon>
        <taxon>Cnidaria</taxon>
        <taxon>Anthozoa</taxon>
        <taxon>Hexacorallia</taxon>
        <taxon>Scleractinia</taxon>
        <taxon>Astrocoeniina</taxon>
        <taxon>Acroporidae</taxon>
        <taxon>Acropora</taxon>
    </lineage>
</organism>
<dbReference type="Gene3D" id="1.20.1070.10">
    <property type="entry name" value="Rhodopsin 7-helix transmembrane proteins"/>
    <property type="match status" value="1"/>
</dbReference>
<reference evidence="12" key="1">
    <citation type="journal article" date="2023" name="G3 (Bethesda)">
        <title>Whole genome assembly and annotation of the endangered Caribbean coral Acropora cervicornis.</title>
        <authorList>
            <person name="Selwyn J.D."/>
            <person name="Vollmer S.V."/>
        </authorList>
    </citation>
    <scope>NUCLEOTIDE SEQUENCE</scope>
    <source>
        <strain evidence="12">K2</strain>
    </source>
</reference>
<dbReference type="SUPFAM" id="SSF81321">
    <property type="entry name" value="Family A G protein-coupled receptor-like"/>
    <property type="match status" value="1"/>
</dbReference>
<evidence type="ECO:0000256" key="4">
    <source>
        <dbReference type="ARBA" id="ARBA00022989"/>
    </source>
</evidence>
<protein>
    <submittedName>
        <fullName evidence="12">Alpha-2B adrenergic receptor</fullName>
    </submittedName>
</protein>
<keyword evidence="8" id="KW-0325">Glycoprotein</keyword>
<comment type="caution">
    <text evidence="12">The sequence shown here is derived from an EMBL/GenBank/DDBJ whole genome shotgun (WGS) entry which is preliminary data.</text>
</comment>
<keyword evidence="6 10" id="KW-0472">Membrane</keyword>
<keyword evidence="2" id="KW-1003">Cell membrane</keyword>
<dbReference type="PANTHER" id="PTHR24246:SF27">
    <property type="entry name" value="ADENOSINE RECEPTOR, ISOFORM A"/>
    <property type="match status" value="1"/>
</dbReference>
<evidence type="ECO:0000256" key="6">
    <source>
        <dbReference type="ARBA" id="ARBA00023136"/>
    </source>
</evidence>
<gene>
    <name evidence="12" type="ORF">P5673_020088</name>
</gene>
<keyword evidence="9" id="KW-0807">Transducer</keyword>
<evidence type="ECO:0000256" key="8">
    <source>
        <dbReference type="ARBA" id="ARBA00023180"/>
    </source>
</evidence>
<dbReference type="CDD" id="cd00637">
    <property type="entry name" value="7tm_classA_rhodopsin-like"/>
    <property type="match status" value="1"/>
</dbReference>
<evidence type="ECO:0000313" key="12">
    <source>
        <dbReference type="EMBL" id="KAK2557723.1"/>
    </source>
</evidence>
<feature type="domain" description="G-protein coupled receptors family 1 profile" evidence="11">
    <location>
        <begin position="33"/>
        <end position="188"/>
    </location>
</feature>
<keyword evidence="3 10" id="KW-0812">Transmembrane</keyword>
<evidence type="ECO:0000256" key="9">
    <source>
        <dbReference type="ARBA" id="ARBA00023224"/>
    </source>
</evidence>
<dbReference type="Pfam" id="PF00001">
    <property type="entry name" value="7tm_1"/>
    <property type="match status" value="1"/>
</dbReference>
<dbReference type="PRINTS" id="PR00237">
    <property type="entry name" value="GPCRRHODOPSN"/>
</dbReference>
<evidence type="ECO:0000256" key="2">
    <source>
        <dbReference type="ARBA" id="ARBA00022475"/>
    </source>
</evidence>
<dbReference type="GO" id="GO:0005886">
    <property type="term" value="C:plasma membrane"/>
    <property type="evidence" value="ECO:0007669"/>
    <property type="project" value="UniProtKB-SubCell"/>
</dbReference>